<gene>
    <name evidence="1" type="ORF">FRZ54_04160</name>
</gene>
<keyword evidence="2" id="KW-1185">Reference proteome</keyword>
<protein>
    <submittedName>
        <fullName evidence="1">Uncharacterized protein</fullName>
    </submittedName>
</protein>
<dbReference type="OrthoDB" id="666171at2"/>
<dbReference type="EMBL" id="CP042436">
    <property type="protein sequence ID" value="QEC61811.1"/>
    <property type="molecule type" value="Genomic_DNA"/>
</dbReference>
<dbReference type="AlphaFoldDB" id="A0A5B8UTV1"/>
<organism evidence="1 2">
    <name type="scientific">Mucilaginibacter ginsenosidivorans</name>
    <dbReference type="NCBI Taxonomy" id="398053"/>
    <lineage>
        <taxon>Bacteria</taxon>
        <taxon>Pseudomonadati</taxon>
        <taxon>Bacteroidota</taxon>
        <taxon>Sphingobacteriia</taxon>
        <taxon>Sphingobacteriales</taxon>
        <taxon>Sphingobacteriaceae</taxon>
        <taxon>Mucilaginibacter</taxon>
    </lineage>
</organism>
<evidence type="ECO:0000313" key="2">
    <source>
        <dbReference type="Proteomes" id="UP000321479"/>
    </source>
</evidence>
<dbReference type="Proteomes" id="UP000321479">
    <property type="component" value="Chromosome"/>
</dbReference>
<dbReference type="RefSeq" id="WP_147030388.1">
    <property type="nucleotide sequence ID" value="NZ_CP042436.1"/>
</dbReference>
<proteinExistence type="predicted"/>
<sequence length="147" mass="16452">MFTDIEQQTLDIDWFFTNYEDIGFSASAGGKLPGSVAKSAANQNLLSEFFDGLPKTTEAIINPELSKFITGGIGDNYLRCFVLMAQKGLFAYDKTITNNFSDPYYHLVAMPVNQLKFEELPVEVKEVLKYSKYTGAMNPVINIDLVQ</sequence>
<dbReference type="KEGG" id="mgin:FRZ54_04160"/>
<reference evidence="1 2" key="1">
    <citation type="journal article" date="2017" name="Curr. Microbiol.">
        <title>Mucilaginibacter ginsenosidivorans sp. nov., Isolated from Soil of Ginseng Field.</title>
        <authorList>
            <person name="Kim M.M."/>
            <person name="Siddiqi M.Z."/>
            <person name="Im W.T."/>
        </authorList>
    </citation>
    <scope>NUCLEOTIDE SEQUENCE [LARGE SCALE GENOMIC DNA]</scope>
    <source>
        <strain evidence="1 2">Gsoil 3017</strain>
    </source>
</reference>
<accession>A0A5B8UTV1</accession>
<evidence type="ECO:0000313" key="1">
    <source>
        <dbReference type="EMBL" id="QEC61811.1"/>
    </source>
</evidence>
<name>A0A5B8UTV1_9SPHI</name>